<keyword evidence="3" id="KW-0964">Secreted</keyword>
<evidence type="ECO:0000256" key="12">
    <source>
        <dbReference type="SAM" id="SignalP"/>
    </source>
</evidence>
<evidence type="ECO:0000256" key="3">
    <source>
        <dbReference type="ARBA" id="ARBA00022525"/>
    </source>
</evidence>
<sequence>MLRSYVINSIILCLLISGFANGKKPFGPGALDWAYAEVRPNAHMFWLLFYTTSKQVYQRPLVIWLQGGPGVAASGVGNILEIGPIDLKLKARTHSWIKNYNVLFVDSPVGTGFSYTKNAQYATSDTQVAKDLLKCLASFYDKLPRFKDVPVYIFGQSYGGKAALALAQFWLKAQENNHMPDNLKGVALGNAWISPLDSVMNWAPFLLQTGFVDLEGYEAIHSEAKLTQTAVAAKEWQVAYEAQKKTQMAIYRETKNIDFHNVFSNVDLLVQKTNAVNDELFKLMNDRVKKSLKLPSTWCGQCSTVSAVLQSEFMKPAKDLVSFLLEKTKLKVYVYSGNWDLIVPTAGTLGWIKHINWSKKTSWNRAERKPLVIDGIIEGYKKSFGNFAFYSINRAGHLVPADNPRAAEILLNDLTSS</sequence>
<dbReference type="FunFam" id="3.40.50.1820:FF:000075">
    <property type="entry name" value="Carboxypeptidase"/>
    <property type="match status" value="1"/>
</dbReference>
<comment type="subcellular location">
    <subcellularLocation>
        <location evidence="1">Secreted</location>
    </subcellularLocation>
</comment>
<accession>A0ABD2WCJ2</accession>
<comment type="function">
    <text evidence="9">May be involved in vascular wall and kidney homeostasis.</text>
</comment>
<keyword evidence="8" id="KW-0325">Glycoprotein</keyword>
<feature type="chain" id="PRO_5044815299" description="Retinoid-inducible serine carboxypeptidase" evidence="12">
    <location>
        <begin position="23"/>
        <end position="417"/>
    </location>
</feature>
<feature type="signal peptide" evidence="12">
    <location>
        <begin position="1"/>
        <end position="22"/>
    </location>
</feature>
<evidence type="ECO:0000256" key="9">
    <source>
        <dbReference type="ARBA" id="ARBA00055847"/>
    </source>
</evidence>
<dbReference type="AlphaFoldDB" id="A0ABD2WCJ2"/>
<reference evidence="13 14" key="1">
    <citation type="journal article" date="2024" name="bioRxiv">
        <title>A reference genome for Trichogramma kaykai: A tiny desert-dwelling parasitoid wasp with competing sex-ratio distorters.</title>
        <authorList>
            <person name="Culotta J."/>
            <person name="Lindsey A.R."/>
        </authorList>
    </citation>
    <scope>NUCLEOTIDE SEQUENCE [LARGE SCALE GENOMIC DNA]</scope>
    <source>
        <strain evidence="13 14">KSX58</strain>
    </source>
</reference>
<dbReference type="PANTHER" id="PTHR11802:SF3">
    <property type="entry name" value="RETINOID-INDUCIBLE SERINE CARBOXYPEPTIDASE"/>
    <property type="match status" value="1"/>
</dbReference>
<proteinExistence type="inferred from homology"/>
<evidence type="ECO:0000256" key="11">
    <source>
        <dbReference type="ARBA" id="ARBA00077736"/>
    </source>
</evidence>
<organism evidence="13 14">
    <name type="scientific">Trichogramma kaykai</name>
    <dbReference type="NCBI Taxonomy" id="54128"/>
    <lineage>
        <taxon>Eukaryota</taxon>
        <taxon>Metazoa</taxon>
        <taxon>Ecdysozoa</taxon>
        <taxon>Arthropoda</taxon>
        <taxon>Hexapoda</taxon>
        <taxon>Insecta</taxon>
        <taxon>Pterygota</taxon>
        <taxon>Neoptera</taxon>
        <taxon>Endopterygota</taxon>
        <taxon>Hymenoptera</taxon>
        <taxon>Apocrita</taxon>
        <taxon>Proctotrupomorpha</taxon>
        <taxon>Chalcidoidea</taxon>
        <taxon>Trichogrammatidae</taxon>
        <taxon>Trichogramma</taxon>
    </lineage>
</organism>
<comment type="caution">
    <text evidence="13">The sequence shown here is derived from an EMBL/GenBank/DDBJ whole genome shotgun (WGS) entry which is preliminary data.</text>
</comment>
<dbReference type="EMBL" id="JBJJXI010000117">
    <property type="protein sequence ID" value="KAL3390405.1"/>
    <property type="molecule type" value="Genomic_DNA"/>
</dbReference>
<dbReference type="Pfam" id="PF00450">
    <property type="entry name" value="Peptidase_S10"/>
    <property type="match status" value="1"/>
</dbReference>
<keyword evidence="14" id="KW-1185">Reference proteome</keyword>
<dbReference type="GO" id="GO:0004180">
    <property type="term" value="F:carboxypeptidase activity"/>
    <property type="evidence" value="ECO:0007669"/>
    <property type="project" value="UniProtKB-KW"/>
</dbReference>
<name>A0ABD2WCJ2_9HYME</name>
<evidence type="ECO:0000313" key="13">
    <source>
        <dbReference type="EMBL" id="KAL3390405.1"/>
    </source>
</evidence>
<dbReference type="PANTHER" id="PTHR11802">
    <property type="entry name" value="SERINE PROTEASE FAMILY S10 SERINE CARBOXYPEPTIDASE"/>
    <property type="match status" value="1"/>
</dbReference>
<evidence type="ECO:0000256" key="1">
    <source>
        <dbReference type="ARBA" id="ARBA00004613"/>
    </source>
</evidence>
<comment type="similarity">
    <text evidence="2">Belongs to the peptidase S10 family.</text>
</comment>
<keyword evidence="6 12" id="KW-0732">Signal</keyword>
<evidence type="ECO:0000256" key="5">
    <source>
        <dbReference type="ARBA" id="ARBA00022670"/>
    </source>
</evidence>
<dbReference type="Gene3D" id="3.40.50.1820">
    <property type="entry name" value="alpha/beta hydrolase"/>
    <property type="match status" value="1"/>
</dbReference>
<evidence type="ECO:0000313" key="14">
    <source>
        <dbReference type="Proteomes" id="UP001627154"/>
    </source>
</evidence>
<dbReference type="GO" id="GO:0005576">
    <property type="term" value="C:extracellular region"/>
    <property type="evidence" value="ECO:0007669"/>
    <property type="project" value="UniProtKB-SubCell"/>
</dbReference>
<protein>
    <recommendedName>
        <fullName evidence="10">Retinoid-inducible serine carboxypeptidase</fullName>
    </recommendedName>
    <alternativeName>
        <fullName evidence="11">Serine carboxypeptidase 1</fullName>
    </alternativeName>
</protein>
<evidence type="ECO:0000256" key="2">
    <source>
        <dbReference type="ARBA" id="ARBA00009431"/>
    </source>
</evidence>
<evidence type="ECO:0000256" key="7">
    <source>
        <dbReference type="ARBA" id="ARBA00022801"/>
    </source>
</evidence>
<dbReference type="Proteomes" id="UP001627154">
    <property type="component" value="Unassembled WGS sequence"/>
</dbReference>
<dbReference type="GO" id="GO:0006508">
    <property type="term" value="P:proteolysis"/>
    <property type="evidence" value="ECO:0007669"/>
    <property type="project" value="UniProtKB-KW"/>
</dbReference>
<evidence type="ECO:0000256" key="4">
    <source>
        <dbReference type="ARBA" id="ARBA00022645"/>
    </source>
</evidence>
<dbReference type="SUPFAM" id="SSF53474">
    <property type="entry name" value="alpha/beta-Hydrolases"/>
    <property type="match status" value="1"/>
</dbReference>
<keyword evidence="7" id="KW-0378">Hydrolase</keyword>
<dbReference type="InterPro" id="IPR001563">
    <property type="entry name" value="Peptidase_S10"/>
</dbReference>
<keyword evidence="5" id="KW-0645">Protease</keyword>
<keyword evidence="4" id="KW-0121">Carboxypeptidase</keyword>
<dbReference type="InterPro" id="IPR029058">
    <property type="entry name" value="AB_hydrolase_fold"/>
</dbReference>
<evidence type="ECO:0000256" key="10">
    <source>
        <dbReference type="ARBA" id="ARBA00070242"/>
    </source>
</evidence>
<gene>
    <name evidence="13" type="ORF">TKK_014573</name>
</gene>
<evidence type="ECO:0000256" key="6">
    <source>
        <dbReference type="ARBA" id="ARBA00022729"/>
    </source>
</evidence>
<evidence type="ECO:0000256" key="8">
    <source>
        <dbReference type="ARBA" id="ARBA00023180"/>
    </source>
</evidence>
<dbReference type="PRINTS" id="PR00724">
    <property type="entry name" value="CRBOXYPTASEC"/>
</dbReference>